<dbReference type="PANTHER" id="PTHR43856:SF1">
    <property type="entry name" value="MITOCHONDRIAL CARDIOLIPIN HYDROLASE"/>
    <property type="match status" value="1"/>
</dbReference>
<dbReference type="EMBL" id="CP039375">
    <property type="protein sequence ID" value="QCD66453.1"/>
    <property type="molecule type" value="Genomic_DNA"/>
</dbReference>
<dbReference type="SMART" id="SM00155">
    <property type="entry name" value="PLDc"/>
    <property type="match status" value="2"/>
</dbReference>
<gene>
    <name evidence="6" type="ORF">E5139_12645</name>
</gene>
<accession>A0A4D6KLI5</accession>
<feature type="domain" description="PLD phosphodiesterase" evidence="5">
    <location>
        <begin position="447"/>
        <end position="474"/>
    </location>
</feature>
<evidence type="ECO:0000313" key="6">
    <source>
        <dbReference type="EMBL" id="QCD66453.1"/>
    </source>
</evidence>
<reference evidence="6 7" key="1">
    <citation type="submission" date="2019-04" db="EMBL/GenBank/DDBJ databases">
        <title>Complete genome sequence of Arthrobacter sp. ZXY-2 associated with effective atrazine degradation and salt adaptation.</title>
        <authorList>
            <person name="Zhao X."/>
        </authorList>
    </citation>
    <scope>NUCLEOTIDE SEQUENCE [LARGE SCALE GENOMIC DNA]</scope>
    <source>
        <strain evidence="7">ZP60</strain>
    </source>
</reference>
<keyword evidence="4" id="KW-0472">Membrane</keyword>
<dbReference type="GeneID" id="42179803"/>
<dbReference type="CDD" id="cd09127">
    <property type="entry name" value="PLDc_unchar1_1"/>
    <property type="match status" value="1"/>
</dbReference>
<keyword evidence="3" id="KW-0443">Lipid metabolism</keyword>
<dbReference type="GO" id="GO:0016042">
    <property type="term" value="P:lipid catabolic process"/>
    <property type="evidence" value="ECO:0007669"/>
    <property type="project" value="UniProtKB-KW"/>
</dbReference>
<dbReference type="KEGG" id="halz:E5139_12645"/>
<protein>
    <submittedName>
        <fullName evidence="6">Phospholipase</fullName>
    </submittedName>
</protein>
<keyword evidence="4" id="KW-1133">Transmembrane helix</keyword>
<dbReference type="InterPro" id="IPR001736">
    <property type="entry name" value="PLipase_D/transphosphatidylase"/>
</dbReference>
<keyword evidence="1" id="KW-0378">Hydrolase</keyword>
<dbReference type="OMA" id="HPKYAVV"/>
<evidence type="ECO:0000256" key="2">
    <source>
        <dbReference type="ARBA" id="ARBA00022963"/>
    </source>
</evidence>
<dbReference type="CDD" id="cd09128">
    <property type="entry name" value="PLDc_unchar1_2"/>
    <property type="match status" value="1"/>
</dbReference>
<dbReference type="InterPro" id="IPR051406">
    <property type="entry name" value="PLD_domain"/>
</dbReference>
<sequence>MVRFAPLLCVCCLFLAASALPAVAQDETTPSAPHPEIVAAYPDPIADGDAGEFVVLRLPAEAELAGYVFTDGDTTVSLSNVSRRGRVALSAGPDRARNHTAAPVVAVDRLGLANGGEHLQVRRNGTVVDRAVYRDTEEGERVTWNGTEPVWRPIGATDRPVVSAEGGHVRAFVLPDGPAVPIQTVRDADDRVLLAGYTLTSGRVTDALVAAHERGVTVRVLLEGAPVGGRTRQGARRLDRLTEAGIEVRLIGGEYARYDYHHAKYAVADDRALVLTENWKPSGTGGHSSRGWGVRTNQSRVVDGLAATYLADASGRDARPWSQFRRGRSFERGAVSNASYETTVAPETVPVEETTLLVTPDNAEPRLVDRLDGAQTSIDVIQVSLGWDGTLADALRRAADRGVRVRLLLSSAWYVREDNERLAERFEEWASANDAPLSVRLADPAGRYEKIHAKGAIVDDRRVVLGSLNWNDRAAANNRETVLLLRGSAVADYYGTVFDADWRGGRSPLPYGLLAAVAGCLGLALIVGGKIRFERR</sequence>
<dbReference type="AlphaFoldDB" id="A0A4D6KLI5"/>
<dbReference type="SUPFAM" id="SSF56024">
    <property type="entry name" value="Phospholipase D/nuclease"/>
    <property type="match status" value="2"/>
</dbReference>
<evidence type="ECO:0000256" key="3">
    <source>
        <dbReference type="ARBA" id="ARBA00023098"/>
    </source>
</evidence>
<reference evidence="6 7" key="2">
    <citation type="submission" date="2019-04" db="EMBL/GenBank/DDBJ databases">
        <authorList>
            <person name="Yang S."/>
            <person name="Wei W."/>
        </authorList>
    </citation>
    <scope>NUCLEOTIDE SEQUENCE [LARGE SCALE GENOMIC DNA]</scope>
    <source>
        <strain evidence="7">ZP60</strain>
    </source>
</reference>
<name>A0A4D6KLI5_9EURY</name>
<evidence type="ECO:0000313" key="7">
    <source>
        <dbReference type="Proteomes" id="UP000297053"/>
    </source>
</evidence>
<dbReference type="InterPro" id="IPR025202">
    <property type="entry name" value="PLD-like_dom"/>
</dbReference>
<proteinExistence type="predicted"/>
<dbReference type="PROSITE" id="PS50035">
    <property type="entry name" value="PLD"/>
    <property type="match status" value="1"/>
</dbReference>
<dbReference type="Pfam" id="PF13091">
    <property type="entry name" value="PLDc_2"/>
    <property type="match status" value="2"/>
</dbReference>
<evidence type="ECO:0000256" key="1">
    <source>
        <dbReference type="ARBA" id="ARBA00022801"/>
    </source>
</evidence>
<evidence type="ECO:0000256" key="4">
    <source>
        <dbReference type="SAM" id="Phobius"/>
    </source>
</evidence>
<dbReference type="RefSeq" id="WP_015762861.1">
    <property type="nucleotide sequence ID" value="NZ_CP039375.1"/>
</dbReference>
<keyword evidence="4" id="KW-0812">Transmembrane</keyword>
<keyword evidence="2" id="KW-0442">Lipid degradation</keyword>
<dbReference type="Proteomes" id="UP000297053">
    <property type="component" value="Chromosome"/>
</dbReference>
<evidence type="ECO:0000259" key="5">
    <source>
        <dbReference type="PROSITE" id="PS50035"/>
    </source>
</evidence>
<dbReference type="Gene3D" id="3.30.870.10">
    <property type="entry name" value="Endonuclease Chain A"/>
    <property type="match status" value="2"/>
</dbReference>
<dbReference type="PANTHER" id="PTHR43856">
    <property type="entry name" value="CARDIOLIPIN HYDROLASE"/>
    <property type="match status" value="1"/>
</dbReference>
<dbReference type="GO" id="GO:0016891">
    <property type="term" value="F:RNA endonuclease activity producing 5'-phosphomonoesters, hydrolytic mechanism"/>
    <property type="evidence" value="ECO:0007669"/>
    <property type="project" value="TreeGrafter"/>
</dbReference>
<organism evidence="6 7">
    <name type="scientific">Halomicrobium mukohataei</name>
    <dbReference type="NCBI Taxonomy" id="57705"/>
    <lineage>
        <taxon>Archaea</taxon>
        <taxon>Methanobacteriati</taxon>
        <taxon>Methanobacteriota</taxon>
        <taxon>Stenosarchaea group</taxon>
        <taxon>Halobacteria</taxon>
        <taxon>Halobacteriales</taxon>
        <taxon>Haloarculaceae</taxon>
        <taxon>Halomicrobium</taxon>
    </lineage>
</organism>
<feature type="transmembrane region" description="Helical" evidence="4">
    <location>
        <begin position="509"/>
        <end position="528"/>
    </location>
</feature>